<reference evidence="1 2" key="1">
    <citation type="submission" date="2020-04" db="EMBL/GenBank/DDBJ databases">
        <authorList>
            <person name="Doyle D.A."/>
        </authorList>
    </citation>
    <scope>NUCLEOTIDE SEQUENCE [LARGE SCALE GENOMIC DNA]</scope>
    <source>
        <strain evidence="1 2">P21</strain>
    </source>
</reference>
<evidence type="ECO:0000313" key="2">
    <source>
        <dbReference type="Proteomes" id="UP000537131"/>
    </source>
</evidence>
<evidence type="ECO:0000313" key="1">
    <source>
        <dbReference type="EMBL" id="NMM63591.1"/>
    </source>
</evidence>
<sequence>MSFERNKDDNINNNNFISITSKVVKISDAKTDERLHQLLKEYAKLVTVRTHPHKFKEIEQYFFKQCDALPLALNDDRLSLFKADVIMRHFKDKEHKAPRFSDMTDEEITKWHKEKSDLFLEAQCAHPQQFGLNIHGYYLPHTERNKVFYDDPYQGSDICFFFEETTEEYYFTCVECNLMYQVIIFIGISENDIKKHNQHFVTYINAMVEMGYLPKLY</sequence>
<protein>
    <submittedName>
        <fullName evidence="1">Uncharacterized protein</fullName>
    </submittedName>
</protein>
<dbReference type="EMBL" id="JABBNI010000025">
    <property type="protein sequence ID" value="NMM63591.1"/>
    <property type="molecule type" value="Genomic_DNA"/>
</dbReference>
<organism evidence="1 2">
    <name type="scientific">Clostridium muellerianum</name>
    <dbReference type="NCBI Taxonomy" id="2716538"/>
    <lineage>
        <taxon>Bacteria</taxon>
        <taxon>Bacillati</taxon>
        <taxon>Bacillota</taxon>
        <taxon>Clostridia</taxon>
        <taxon>Eubacteriales</taxon>
        <taxon>Clostridiaceae</taxon>
        <taxon>Clostridium</taxon>
    </lineage>
</organism>
<keyword evidence="2" id="KW-1185">Reference proteome</keyword>
<dbReference type="Proteomes" id="UP000537131">
    <property type="component" value="Unassembled WGS sequence"/>
</dbReference>
<reference evidence="1 2" key="2">
    <citation type="submission" date="2020-06" db="EMBL/GenBank/DDBJ databases">
        <title>Complete Genome Sequence of Clostridium muelleri sp. nov. P21T, an Acid-Alcohol Producing Acetogen Isolated from Old Hay.</title>
        <authorList>
            <person name="Duncan K.E."/>
            <person name="Tanner R.S."/>
        </authorList>
    </citation>
    <scope>NUCLEOTIDE SEQUENCE [LARGE SCALE GENOMIC DNA]</scope>
    <source>
        <strain evidence="1 2">P21</strain>
    </source>
</reference>
<proteinExistence type="predicted"/>
<dbReference type="AlphaFoldDB" id="A0A7Y0EHP1"/>
<dbReference type="RefSeq" id="WP_169298189.1">
    <property type="nucleotide sequence ID" value="NZ_JABBNI010000025.1"/>
</dbReference>
<name>A0A7Y0EHP1_9CLOT</name>
<accession>A0A7Y0EHP1</accession>
<comment type="caution">
    <text evidence="1">The sequence shown here is derived from an EMBL/GenBank/DDBJ whole genome shotgun (WGS) entry which is preliminary data.</text>
</comment>
<gene>
    <name evidence="1" type="ORF">HBE96_13085</name>
</gene>